<reference evidence="15 16" key="1">
    <citation type="submission" date="2015-11" db="EMBL/GenBank/DDBJ databases">
        <title>Description and complete genome sequence of a novel strain predominating in hypersaline microbial mats and representing a new family of the Bacteriodetes phylum.</title>
        <authorList>
            <person name="Spring S."/>
            <person name="Bunk B."/>
            <person name="Sproer C."/>
            <person name="Klenk H.-P."/>
        </authorList>
    </citation>
    <scope>NUCLEOTIDE SEQUENCE [LARGE SCALE GENOMIC DNA]</scope>
    <source>
        <strain evidence="15 16">L21-Spi-D4</strain>
    </source>
</reference>
<evidence type="ECO:0000313" key="15">
    <source>
        <dbReference type="EMBL" id="ALO14664.1"/>
    </source>
</evidence>
<dbReference type="OrthoDB" id="9777169at2"/>
<keyword evidence="2 12" id="KW-0540">Nuclease</keyword>
<keyword evidence="5 12" id="KW-0378">Hydrolase</keyword>
<dbReference type="RefSeq" id="WP_057952188.1">
    <property type="nucleotide sequence ID" value="NZ_CP013118.1"/>
</dbReference>
<comment type="cofactor">
    <cofactor evidence="1">
        <name>Mg(2+)</name>
        <dbReference type="ChEBI" id="CHEBI:18420"/>
    </cofactor>
</comment>
<dbReference type="GO" id="GO:0003723">
    <property type="term" value="F:RNA binding"/>
    <property type="evidence" value="ECO:0007669"/>
    <property type="project" value="UniProtKB-UniRule"/>
</dbReference>
<dbReference type="Pfam" id="PF13395">
    <property type="entry name" value="HNH_4"/>
    <property type="match status" value="1"/>
</dbReference>
<evidence type="ECO:0000256" key="12">
    <source>
        <dbReference type="PROSITE-ProRule" id="PRU01085"/>
    </source>
</evidence>
<name>A0A0S2HX99_9BACT</name>
<organism evidence="15 16">
    <name type="scientific">Salinivirga cyanobacteriivorans</name>
    <dbReference type="NCBI Taxonomy" id="1307839"/>
    <lineage>
        <taxon>Bacteria</taxon>
        <taxon>Pseudomonadati</taxon>
        <taxon>Bacteroidota</taxon>
        <taxon>Bacteroidia</taxon>
        <taxon>Bacteroidales</taxon>
        <taxon>Salinivirgaceae</taxon>
        <taxon>Salinivirga</taxon>
    </lineage>
</organism>
<dbReference type="GO" id="GO:0003677">
    <property type="term" value="F:DNA binding"/>
    <property type="evidence" value="ECO:0007669"/>
    <property type="project" value="UniProtKB-UniRule"/>
</dbReference>
<evidence type="ECO:0000313" key="16">
    <source>
        <dbReference type="Proteomes" id="UP000064893"/>
    </source>
</evidence>
<evidence type="ECO:0000256" key="13">
    <source>
        <dbReference type="SAM" id="Coils"/>
    </source>
</evidence>
<evidence type="ECO:0000256" key="9">
    <source>
        <dbReference type="ARBA" id="ARBA00023125"/>
    </source>
</evidence>
<dbReference type="Gene3D" id="1.10.30.50">
    <property type="match status" value="1"/>
</dbReference>
<evidence type="ECO:0000256" key="7">
    <source>
        <dbReference type="ARBA" id="ARBA00022884"/>
    </source>
</evidence>
<evidence type="ECO:0000256" key="5">
    <source>
        <dbReference type="ARBA" id="ARBA00022801"/>
    </source>
</evidence>
<dbReference type="EMBL" id="CP013118">
    <property type="protein sequence ID" value="ALO14664.1"/>
    <property type="molecule type" value="Genomic_DNA"/>
</dbReference>
<evidence type="ECO:0000256" key="3">
    <source>
        <dbReference type="ARBA" id="ARBA00022723"/>
    </source>
</evidence>
<keyword evidence="4 12" id="KW-0255">Endonuclease</keyword>
<keyword evidence="13" id="KW-0175">Coiled coil</keyword>
<sequence length="1441" mass="169400">MKVLGIDMGSNSIGLSVRNPELGNDLENQLEYFSSVIFSSGVGNGKTGEYSYAAERTKYRSSRRLYQSRKYRKWETLKVLRYNKLCPLSESGLAQWSIYNKAKGLYRKYPVNEQQFEQWIKLDFNGDGKPDYASPYQLRDELMNRQLDMKNAIDRYKLGRALYHIAQRRGFKSSKGETIKEQENLENNSIESKPDKDIIRELKKSEDNKSKELTTYMKENNLKTVGQAFALLERNGIRIRGGKYQAIRSQYKEEVYEIFKFQQALSTDSDLFDRIISERKEKGSIFYKKPLRSQKGLVGLCTMERKIFFDKRNNQKIEKGKPRCPISHPDFEEFRAWSLINNIRYRRNAEEEWQSLALEDKHDLFNEKFLLTRSNFKFEDIAKWLSKRFGIALSYKDKTLNYKEKTNVAGCPISGRLKNLLGDNWKSMLIPVDKEKVNRTTGEVKKITYNYEDIWHICFSYDESEFVYEFGIKRLGYNEIKANELVRIWGAIQQGYGMLSLKAIRNINPFLKQGYPYTEAVLLAKIPELMGSHKWEKYGQLVEKSISDIIVKNRFEKRILNIVNNLIGNYKSLQYNDEGFATKEVNYLLDEKDKEQIEEFCIANYGAKSWSEMSVEKRGVVLDVVREDYQAFFKTEKRDFFKIPKVSDALKEFLSKKFEMFRCENYEEYSHQNNCKCDACKKLNKLYHPSQIAFYPPAIAQSFNYNGVQLSMKLLESPVIGSFKNPMAMKALHILRKEINKLLKEGIIDEDTRIVVETARDLNDANKRWAIRKYQGEREKENDEISKIIQTYFNTNRKISNDEIQKAKLLIDQHEIPVEDGMFEKNVKKYKLWLEQGCRCIYTGKPLNLTSLFSENNTTDFEHTIPRSKSFDNSLANLTVCDAYYNRTIKKNKLPFELENYEKTARIGDEEYPPIKDQLKHWKKKVERLQDNVNNWKFKAKRAQDKPAKDFAIRQRHLWEMELDYWKNKLERFTMKEVKSSFKNSQLVDTRLITKYVFHYLKTVFNSVDVQKGEVTADFRKMLGVQKAYEKKDRTKHSHHAIDAATLTLIPKSAKREKMLSLFYKIEEHKKLNKDTPELQEELNKERLSCNFNKVKNMVPFIEDKILIKHESKNQALAPAKKVVRKRKKIVKVKNNRGEKVSMVAKGDSIRGQLHEETFYGKIKALDKKDEFWMVGRKKIEELNPKTDIIVDKALSEHIHQQIDNGVELNKLKDKAGNTIRHIRCRVKAGRGFLSPDDVTTVKQQTYLSRYDYKNYYYANSGDNFGFALYVDENKKPLKIIPKSLFEVSKQDIDEHKKIEDYFERNIMVGRGQRKKIGELYNVFQVGQHVLFYVDDKEELKHTDNLSSHLYVVKTLFDGKTGRIQFQHHLEARTDEQLIRDFPDKDENGKKLFGKAGKNGFSSFGLDFIRPRLLLTVGKLNCIYEGKDFEFKADNQIRFFF</sequence>
<evidence type="ECO:0000256" key="11">
    <source>
        <dbReference type="ARBA" id="ARBA00046380"/>
    </source>
</evidence>
<evidence type="ECO:0000256" key="8">
    <source>
        <dbReference type="ARBA" id="ARBA00023118"/>
    </source>
</evidence>
<keyword evidence="3" id="KW-0479">Metal-binding</keyword>
<dbReference type="NCBIfam" id="TIGR01865">
    <property type="entry name" value="cas_Csn1"/>
    <property type="match status" value="2"/>
</dbReference>
<dbReference type="KEGG" id="blq:L21SP5_00997"/>
<dbReference type="GO" id="GO:0051607">
    <property type="term" value="P:defense response to virus"/>
    <property type="evidence" value="ECO:0007669"/>
    <property type="project" value="UniProtKB-KW"/>
</dbReference>
<keyword evidence="8" id="KW-0051">Antiviral defense</keyword>
<evidence type="ECO:0000256" key="6">
    <source>
        <dbReference type="ARBA" id="ARBA00022842"/>
    </source>
</evidence>
<keyword evidence="10" id="KW-0464">Manganese</keyword>
<evidence type="ECO:0000256" key="10">
    <source>
        <dbReference type="ARBA" id="ARBA00023211"/>
    </source>
</evidence>
<keyword evidence="7" id="KW-0694">RNA-binding</keyword>
<dbReference type="GO" id="GO:0046872">
    <property type="term" value="F:metal ion binding"/>
    <property type="evidence" value="ECO:0007669"/>
    <property type="project" value="UniProtKB-KW"/>
</dbReference>
<dbReference type="InterPro" id="IPR033114">
    <property type="entry name" value="HNH_CAS9"/>
</dbReference>
<proteinExistence type="predicted"/>
<dbReference type="InterPro" id="IPR041383">
    <property type="entry name" value="RuvC_III"/>
</dbReference>
<accession>A0A0S2HX99</accession>
<gene>
    <name evidence="15" type="ORF">L21SP5_00997</name>
</gene>
<keyword evidence="16" id="KW-1185">Reference proteome</keyword>
<feature type="coiled-coil region" evidence="13">
    <location>
        <begin position="919"/>
        <end position="946"/>
    </location>
</feature>
<dbReference type="InterPro" id="IPR028629">
    <property type="entry name" value="Cas9"/>
</dbReference>
<dbReference type="PROSITE" id="PS51749">
    <property type="entry name" value="HNH_CAS9"/>
    <property type="match status" value="1"/>
</dbReference>
<keyword evidence="9 12" id="KW-0238">DNA-binding</keyword>
<evidence type="ECO:0000256" key="4">
    <source>
        <dbReference type="ARBA" id="ARBA00022759"/>
    </source>
</evidence>
<dbReference type="Pfam" id="PF18541">
    <property type="entry name" value="RuvC_III"/>
    <property type="match status" value="1"/>
</dbReference>
<evidence type="ECO:0000256" key="2">
    <source>
        <dbReference type="ARBA" id="ARBA00022722"/>
    </source>
</evidence>
<dbReference type="Proteomes" id="UP000064893">
    <property type="component" value="Chromosome"/>
</dbReference>
<protein>
    <submittedName>
        <fullName evidence="15">CRISPR-associated protein Cas9/Csn1, subtype II/NMEMI</fullName>
    </submittedName>
</protein>
<dbReference type="GO" id="GO:0016787">
    <property type="term" value="F:hydrolase activity"/>
    <property type="evidence" value="ECO:0007669"/>
    <property type="project" value="UniProtKB-KW"/>
</dbReference>
<dbReference type="Gene3D" id="3.30.420.10">
    <property type="entry name" value="Ribonuclease H-like superfamily/Ribonuclease H"/>
    <property type="match status" value="1"/>
</dbReference>
<dbReference type="InterPro" id="IPR003615">
    <property type="entry name" value="HNH_nuc"/>
</dbReference>
<keyword evidence="6" id="KW-0460">Magnesium</keyword>
<dbReference type="GO" id="GO:0004519">
    <property type="term" value="F:endonuclease activity"/>
    <property type="evidence" value="ECO:0007669"/>
    <property type="project" value="UniProtKB-UniRule"/>
</dbReference>
<evidence type="ECO:0000259" key="14">
    <source>
        <dbReference type="PROSITE" id="PS51749"/>
    </source>
</evidence>
<feature type="domain" description="HNH Cas9-type" evidence="14">
    <location>
        <begin position="782"/>
        <end position="956"/>
    </location>
</feature>
<dbReference type="STRING" id="1307839.L21SP5_00997"/>
<dbReference type="InterPro" id="IPR036397">
    <property type="entry name" value="RNaseH_sf"/>
</dbReference>
<evidence type="ECO:0000256" key="1">
    <source>
        <dbReference type="ARBA" id="ARBA00001946"/>
    </source>
</evidence>
<comment type="subunit">
    <text evidence="11">Monomer. Binds crRNA and tracrRNA.</text>
</comment>